<name>A0A940S3D9_9RHOB</name>
<gene>
    <name evidence="1" type="ORF">J5474_10630</name>
</gene>
<organism evidence="1 2">
    <name type="scientific">Sagittula salina</name>
    <dbReference type="NCBI Taxonomy" id="2820268"/>
    <lineage>
        <taxon>Bacteria</taxon>
        <taxon>Pseudomonadati</taxon>
        <taxon>Pseudomonadota</taxon>
        <taxon>Alphaproteobacteria</taxon>
        <taxon>Rhodobacterales</taxon>
        <taxon>Roseobacteraceae</taxon>
        <taxon>Sagittula</taxon>
    </lineage>
</organism>
<dbReference type="EMBL" id="JAGISH010000005">
    <property type="protein sequence ID" value="MBP0482944.1"/>
    <property type="molecule type" value="Genomic_DNA"/>
</dbReference>
<sequence>MSRHPVTVTETGDVRFLTTHPTLALVARTLCQSLGPGTERFGPTDIWLGAHRTRKVARTPGRRLIIVQTEQILDAEGNRIETKVSRGRIARMALGADLFVEWNPQNRPHYGLLPHLLPRRFLFGPYVFPSVPPPRKPGNGLVFIGAMTPRRRSVLKTLPEPRRPSDRASGEEIDRLVSEGAAMLNIHSLPGTYTEVPRLLMACLAGKPLVSEPLGAPFDNAGAYLTLDVARAEGGLDAAALDAGHAGLSALARRYPVTEMLRCAHRHR</sequence>
<accession>A0A940S3D9</accession>
<comment type="caution">
    <text evidence="1">The sequence shown here is derived from an EMBL/GenBank/DDBJ whole genome shotgun (WGS) entry which is preliminary data.</text>
</comment>
<evidence type="ECO:0000313" key="1">
    <source>
        <dbReference type="EMBL" id="MBP0482944.1"/>
    </source>
</evidence>
<dbReference type="RefSeq" id="WP_209360886.1">
    <property type="nucleotide sequence ID" value="NZ_JAGISH010000005.1"/>
</dbReference>
<keyword evidence="2" id="KW-1185">Reference proteome</keyword>
<dbReference type="AlphaFoldDB" id="A0A940S3D9"/>
<proteinExistence type="predicted"/>
<evidence type="ECO:0000313" key="2">
    <source>
        <dbReference type="Proteomes" id="UP000675940"/>
    </source>
</evidence>
<protein>
    <submittedName>
        <fullName evidence="1">Uncharacterized protein</fullName>
    </submittedName>
</protein>
<dbReference type="Proteomes" id="UP000675940">
    <property type="component" value="Unassembled WGS sequence"/>
</dbReference>
<reference evidence="1" key="1">
    <citation type="submission" date="2021-03" db="EMBL/GenBank/DDBJ databases">
        <title>Sagittula salina sp. nov. strain M10.9X isolated from the marine waste.</title>
        <authorList>
            <person name="Satari L."/>
            <person name="Molina-Menor E."/>
            <person name="Vidal-Verdu A."/>
            <person name="Pascual J."/>
            <person name="Pereto J."/>
            <person name="Porcar M."/>
        </authorList>
    </citation>
    <scope>NUCLEOTIDE SEQUENCE</scope>
    <source>
        <strain evidence="1">M10.9X</strain>
    </source>
</reference>